<feature type="transmembrane region" description="Helical" evidence="1">
    <location>
        <begin position="21"/>
        <end position="45"/>
    </location>
</feature>
<dbReference type="Proteomes" id="UP000178099">
    <property type="component" value="Unassembled WGS sequence"/>
</dbReference>
<evidence type="ECO:0000256" key="1">
    <source>
        <dbReference type="SAM" id="Phobius"/>
    </source>
</evidence>
<dbReference type="AlphaFoldDB" id="A0A1G2DF38"/>
<organism evidence="2 3">
    <name type="scientific">Candidatus Lloydbacteria bacterium RIFCSPHIGHO2_02_FULL_51_22</name>
    <dbReference type="NCBI Taxonomy" id="1798663"/>
    <lineage>
        <taxon>Bacteria</taxon>
        <taxon>Candidatus Lloydiibacteriota</taxon>
    </lineage>
</organism>
<protein>
    <recommendedName>
        <fullName evidence="4">POTRA domain-containing protein</fullName>
    </recommendedName>
</protein>
<proteinExistence type="predicted"/>
<reference evidence="2 3" key="1">
    <citation type="journal article" date="2016" name="Nat. Commun.">
        <title>Thousands of microbial genomes shed light on interconnected biogeochemical processes in an aquifer system.</title>
        <authorList>
            <person name="Anantharaman K."/>
            <person name="Brown C.T."/>
            <person name="Hug L.A."/>
            <person name="Sharon I."/>
            <person name="Castelle C.J."/>
            <person name="Probst A.J."/>
            <person name="Thomas B.C."/>
            <person name="Singh A."/>
            <person name="Wilkins M.J."/>
            <person name="Karaoz U."/>
            <person name="Brodie E.L."/>
            <person name="Williams K.H."/>
            <person name="Hubbard S.S."/>
            <person name="Banfield J.F."/>
        </authorList>
    </citation>
    <scope>NUCLEOTIDE SEQUENCE [LARGE SCALE GENOMIC DNA]</scope>
</reference>
<name>A0A1G2DF38_9BACT</name>
<sequence length="289" mass="32732">MFLLRRRPLYSSERFARGKRHAVYFLIGALSLFLTGGWLLSWASYRKEMTIASIRVSGVDTFPAENVRAFAEEKLSGAYFRFWSRANSFLYPKKAIAEGLFTAFPRLAHVSVLRTGLREISIQAEEREPSYLWCGETRPAEAGRTPCYFLDPQGIAFTRAPYFSGGVYFEIYGPFTGPRTPPAAFHEAPIGRSFFPTDEWRRVIMFKDALITAGLSPDTLVVETSGEASFLFPSGLRMVFSLSQDFDEALQNLFAAVGTAPLTKEAFTLPEKNSFSYVDVRFKNRIFYK</sequence>
<accession>A0A1G2DF38</accession>
<comment type="caution">
    <text evidence="2">The sequence shown here is derived from an EMBL/GenBank/DDBJ whole genome shotgun (WGS) entry which is preliminary data.</text>
</comment>
<evidence type="ECO:0008006" key="4">
    <source>
        <dbReference type="Google" id="ProtNLM"/>
    </source>
</evidence>
<evidence type="ECO:0000313" key="3">
    <source>
        <dbReference type="Proteomes" id="UP000178099"/>
    </source>
</evidence>
<gene>
    <name evidence="2" type="ORF">A3D67_01585</name>
</gene>
<keyword evidence="1" id="KW-0472">Membrane</keyword>
<evidence type="ECO:0000313" key="2">
    <source>
        <dbReference type="EMBL" id="OGZ12042.1"/>
    </source>
</evidence>
<keyword evidence="1" id="KW-1133">Transmembrane helix</keyword>
<dbReference type="EMBL" id="MHLN01000011">
    <property type="protein sequence ID" value="OGZ12042.1"/>
    <property type="molecule type" value="Genomic_DNA"/>
</dbReference>
<keyword evidence="1" id="KW-0812">Transmembrane</keyword>